<evidence type="ECO:0000259" key="2">
    <source>
        <dbReference type="SMART" id="SM00909"/>
    </source>
</evidence>
<feature type="chain" id="PRO_5045956269" description="GerMN domain-containing protein" evidence="1">
    <location>
        <begin position="21"/>
        <end position="596"/>
    </location>
</feature>
<dbReference type="InterPro" id="IPR018910">
    <property type="entry name" value="LpqB_C"/>
</dbReference>
<evidence type="ECO:0000313" key="3">
    <source>
        <dbReference type="EMBL" id="MBO4207569.1"/>
    </source>
</evidence>
<dbReference type="InterPro" id="IPR019606">
    <property type="entry name" value="GerMN"/>
</dbReference>
<evidence type="ECO:0000313" key="4">
    <source>
        <dbReference type="Proteomes" id="UP000823521"/>
    </source>
</evidence>
<dbReference type="Pfam" id="PF10647">
    <property type="entry name" value="Gmad1"/>
    <property type="match status" value="1"/>
</dbReference>
<dbReference type="PROSITE" id="PS51257">
    <property type="entry name" value="PROKAR_LIPOPROTEIN"/>
    <property type="match status" value="1"/>
</dbReference>
<organism evidence="3 4">
    <name type="scientific">Micromonospora echinofusca</name>
    <dbReference type="NCBI Taxonomy" id="47858"/>
    <lineage>
        <taxon>Bacteria</taxon>
        <taxon>Bacillati</taxon>
        <taxon>Actinomycetota</taxon>
        <taxon>Actinomycetes</taxon>
        <taxon>Micromonosporales</taxon>
        <taxon>Micromonosporaceae</taxon>
        <taxon>Micromonospora</taxon>
    </lineage>
</organism>
<feature type="signal peptide" evidence="1">
    <location>
        <begin position="1"/>
        <end position="20"/>
    </location>
</feature>
<dbReference type="EMBL" id="WVUH01000131">
    <property type="protein sequence ID" value="MBO4207569.1"/>
    <property type="molecule type" value="Genomic_DNA"/>
</dbReference>
<proteinExistence type="predicted"/>
<dbReference type="Pfam" id="PF10646">
    <property type="entry name" value="Germane"/>
    <property type="match status" value="1"/>
</dbReference>
<feature type="domain" description="GerMN" evidence="2">
    <location>
        <begin position="218"/>
        <end position="302"/>
    </location>
</feature>
<reference evidence="3 4" key="1">
    <citation type="submission" date="2019-12" db="EMBL/GenBank/DDBJ databases">
        <title>Whole genome sequencing of endophytic Actinobacterium Micromonospora sp. MPMI6T.</title>
        <authorList>
            <person name="Evv R."/>
            <person name="Podile A.R."/>
        </authorList>
    </citation>
    <scope>NUCLEOTIDE SEQUENCE [LARGE SCALE GENOMIC DNA]</scope>
    <source>
        <strain evidence="3 4">MPMI6</strain>
    </source>
</reference>
<comment type="caution">
    <text evidence="3">The sequence shown here is derived from an EMBL/GenBank/DDBJ whole genome shotgun (WGS) entry which is preliminary data.</text>
</comment>
<keyword evidence="1" id="KW-0732">Signal</keyword>
<gene>
    <name evidence="3" type="ORF">GSF22_16360</name>
</gene>
<accession>A0ABS3VSQ7</accession>
<protein>
    <recommendedName>
        <fullName evidence="2">GerMN domain-containing protein</fullName>
    </recommendedName>
</protein>
<keyword evidence="4" id="KW-1185">Reference proteome</keyword>
<dbReference type="SMART" id="SM00909">
    <property type="entry name" value="Germane"/>
    <property type="match status" value="1"/>
</dbReference>
<sequence>MRRRIVLLAAGLLAAGVVTGCGIPEATEVQVDGPGPVAEAGSVNGQGLEPPKRASAGSALQLMTNFLAAAAGEPDQAYARVKEYLAENVRGQLPEKQGSEVVINVVRLKKELNPTPVQGGEAKRFAIDVDQVGVLRADGTLGPPVATESRYEFLVGPVESGRLDNLFVLNAPKGLLLSVDALRTYYQPHTIYFWNTKQTALVPDQRYLPVAVPVGRRATEVVGWLIDGPSEWLAPTVARLPDRTELIGTVPKTDGRLEINLSGPTEEPAQLDRLATQLAWSLPDVDGQLELKIRNQTRKMIDDTDVYLKEHPVYQLGGPPQRYVVYNGAVHLLKPAVPGAGVPIFPRHNQNVVAAAISGTDQNALVAVVGSEGRRQVLRTFVGPPSIAAGSTSRASFTSIKRPVWLRSADPDRPVGLVVADGALYRFGADAQLDPVNTNVAGRVAAVAVALDGHRIAFIAGGKLYVAAVTVEEGTVTVHPPRRVHTSRTALSAVDWTGEHDLVVAGSTGQPQIYEITVDSTRETALKTDVGEVAVSSLAAYPDNPVVPGGSAPPMYETNGVAFGDLNSSDSIGPDDVAEVESPAGRVNPVAPFYRF</sequence>
<dbReference type="RefSeq" id="WP_208814461.1">
    <property type="nucleotide sequence ID" value="NZ_WVUH01000131.1"/>
</dbReference>
<dbReference type="SUPFAM" id="SSF82171">
    <property type="entry name" value="DPP6 N-terminal domain-like"/>
    <property type="match status" value="1"/>
</dbReference>
<dbReference type="Proteomes" id="UP000823521">
    <property type="component" value="Unassembled WGS sequence"/>
</dbReference>
<name>A0ABS3VSQ7_MICEH</name>
<evidence type="ECO:0000256" key="1">
    <source>
        <dbReference type="SAM" id="SignalP"/>
    </source>
</evidence>